<feature type="region of interest" description="Disordered" evidence="1">
    <location>
        <begin position="82"/>
        <end position="112"/>
    </location>
</feature>
<feature type="compositionally biased region" description="Polar residues" evidence="1">
    <location>
        <begin position="82"/>
        <end position="104"/>
    </location>
</feature>
<sequence>MNSSRQRVSSVLAAMKLSPAEVKTMAPWHVYIETSMATPRQATGNLQRRWRQVACYACEASNNPCYLPTTCRFQQATGNLQASMATSHGQSPSADGDKPQQSPSVDGKDCGRMAQSWASPRCGRLWTEAEPRNCQSVQASLEAVQRPIIADAVSRDGPSKGGSSAPSSSGAETQTRQRSRDTEPKEAKKWKLWRPRNGEAKKWRGQEIAVGRSRAKKCRKLCKPKNGRFGALYSGSGPRSPGPRAQTLGSSGVENGRSQAKKLPSRQEIKKPCRNRIAKAVEAKTSRRPRNCQVGSPRSRAEDQEIAEAVEARIAKSCREIPKMAKSCRLRSVKDKKHAGQEAVQKTEKPSRRPNCQVGSPRSCPEDQIAEAVQAKMWQKSAAKK</sequence>
<dbReference type="EMBL" id="JAUKUA010000002">
    <property type="protein sequence ID" value="KAK0725640.1"/>
    <property type="molecule type" value="Genomic_DNA"/>
</dbReference>
<gene>
    <name evidence="2" type="ORF">B0H67DRAFT_551155</name>
</gene>
<protein>
    <submittedName>
        <fullName evidence="2">Uncharacterized protein</fullName>
    </submittedName>
</protein>
<proteinExistence type="predicted"/>
<reference evidence="2" key="1">
    <citation type="submission" date="2023-06" db="EMBL/GenBank/DDBJ databases">
        <title>Genome-scale phylogeny and comparative genomics of the fungal order Sordariales.</title>
        <authorList>
            <consortium name="Lawrence Berkeley National Laboratory"/>
            <person name="Hensen N."/>
            <person name="Bonometti L."/>
            <person name="Westerberg I."/>
            <person name="Brannstrom I.O."/>
            <person name="Guillou S."/>
            <person name="Cros-Aarteil S."/>
            <person name="Calhoun S."/>
            <person name="Haridas S."/>
            <person name="Kuo A."/>
            <person name="Mondo S."/>
            <person name="Pangilinan J."/>
            <person name="Riley R."/>
            <person name="Labutti K."/>
            <person name="Andreopoulos B."/>
            <person name="Lipzen A."/>
            <person name="Chen C."/>
            <person name="Yanf M."/>
            <person name="Daum C."/>
            <person name="Ng V."/>
            <person name="Clum A."/>
            <person name="Steindorff A."/>
            <person name="Ohm R."/>
            <person name="Martin F."/>
            <person name="Silar P."/>
            <person name="Natvig D."/>
            <person name="Lalanne C."/>
            <person name="Gautier V."/>
            <person name="Ament-Velasquez S.L."/>
            <person name="Kruys A."/>
            <person name="Hutchinson M.I."/>
            <person name="Powell A.J."/>
            <person name="Barry K."/>
            <person name="Miller A.N."/>
            <person name="Grigoriev I.V."/>
            <person name="Debuchy R."/>
            <person name="Gladieux P."/>
            <person name="Thoren M.H."/>
            <person name="Johannesson H."/>
        </authorList>
    </citation>
    <scope>NUCLEOTIDE SEQUENCE</scope>
    <source>
        <strain evidence="2">SMH4607-1</strain>
    </source>
</reference>
<feature type="compositionally biased region" description="Low complexity" evidence="1">
    <location>
        <begin position="161"/>
        <end position="171"/>
    </location>
</feature>
<evidence type="ECO:0000313" key="3">
    <source>
        <dbReference type="Proteomes" id="UP001172102"/>
    </source>
</evidence>
<feature type="compositionally biased region" description="Basic and acidic residues" evidence="1">
    <location>
        <begin position="178"/>
        <end position="189"/>
    </location>
</feature>
<comment type="caution">
    <text evidence="2">The sequence shown here is derived from an EMBL/GenBank/DDBJ whole genome shotgun (WGS) entry which is preliminary data.</text>
</comment>
<feature type="region of interest" description="Disordered" evidence="1">
    <location>
        <begin position="153"/>
        <end position="198"/>
    </location>
</feature>
<dbReference type="Proteomes" id="UP001172102">
    <property type="component" value="Unassembled WGS sequence"/>
</dbReference>
<evidence type="ECO:0000256" key="1">
    <source>
        <dbReference type="SAM" id="MobiDB-lite"/>
    </source>
</evidence>
<name>A0AA40B164_9PEZI</name>
<evidence type="ECO:0000313" key="2">
    <source>
        <dbReference type="EMBL" id="KAK0725640.1"/>
    </source>
</evidence>
<feature type="region of interest" description="Disordered" evidence="1">
    <location>
        <begin position="229"/>
        <end position="271"/>
    </location>
</feature>
<keyword evidence="3" id="KW-1185">Reference proteome</keyword>
<dbReference type="AlphaFoldDB" id="A0AA40B164"/>
<feature type="region of interest" description="Disordered" evidence="1">
    <location>
        <begin position="283"/>
        <end position="303"/>
    </location>
</feature>
<feature type="compositionally biased region" description="Polar residues" evidence="1">
    <location>
        <begin position="247"/>
        <end position="258"/>
    </location>
</feature>
<accession>A0AA40B164</accession>
<feature type="region of interest" description="Disordered" evidence="1">
    <location>
        <begin position="330"/>
        <end position="365"/>
    </location>
</feature>
<organism evidence="2 3">
    <name type="scientific">Lasiosphaeris hirsuta</name>
    <dbReference type="NCBI Taxonomy" id="260670"/>
    <lineage>
        <taxon>Eukaryota</taxon>
        <taxon>Fungi</taxon>
        <taxon>Dikarya</taxon>
        <taxon>Ascomycota</taxon>
        <taxon>Pezizomycotina</taxon>
        <taxon>Sordariomycetes</taxon>
        <taxon>Sordariomycetidae</taxon>
        <taxon>Sordariales</taxon>
        <taxon>Lasiosphaeriaceae</taxon>
        <taxon>Lasiosphaeris</taxon>
    </lineage>
</organism>